<reference evidence="1" key="1">
    <citation type="submission" date="2023-03" db="EMBL/GenBank/DDBJ databases">
        <title>a new species belonging to Providencia genus.</title>
        <authorList>
            <person name="Yang W."/>
            <person name="Hu F."/>
            <person name="Shen S."/>
            <person name="Ding L."/>
            <person name="Yin D."/>
        </authorList>
    </citation>
    <scope>NUCLEOTIDE SEQUENCE</scope>
    <source>
        <strain evidence="1">CRE-3FA-0001</strain>
    </source>
</reference>
<protein>
    <submittedName>
        <fullName evidence="1">Uncharacterized protein</fullName>
    </submittedName>
</protein>
<dbReference type="Proteomes" id="UP001156701">
    <property type="component" value="Unassembled WGS sequence"/>
</dbReference>
<comment type="caution">
    <text evidence="1">The sequence shown here is derived from an EMBL/GenBank/DDBJ whole genome shotgun (WGS) entry which is preliminary data.</text>
</comment>
<sequence>MNNEILEYAKELKKRSERLISVEPETNDDRAEWDEALNHWDVLIDPRLLIKLCNLLEASIKINDDNNKLIEAFCADDADWHKLIDKKNMERSQLIDLIIKLSEECHESK</sequence>
<gene>
    <name evidence="1" type="ORF">P7V44_22380</name>
</gene>
<organism evidence="1 2">
    <name type="scientific">Providencia huashanensis</name>
    <dbReference type="NCBI Taxonomy" id="3037798"/>
    <lineage>
        <taxon>Bacteria</taxon>
        <taxon>Pseudomonadati</taxon>
        <taxon>Pseudomonadota</taxon>
        <taxon>Gammaproteobacteria</taxon>
        <taxon>Enterobacterales</taxon>
        <taxon>Morganellaceae</taxon>
        <taxon>Providencia</taxon>
    </lineage>
</organism>
<dbReference type="EMBL" id="JARRYG010000049">
    <property type="protein sequence ID" value="MDG4698969.1"/>
    <property type="molecule type" value="Genomic_DNA"/>
</dbReference>
<evidence type="ECO:0000313" key="2">
    <source>
        <dbReference type="Proteomes" id="UP001156701"/>
    </source>
</evidence>
<name>A0AA42FQR9_9GAMM</name>
<dbReference type="RefSeq" id="WP_278030810.1">
    <property type="nucleotide sequence ID" value="NZ_JARRYG010000049.1"/>
</dbReference>
<proteinExistence type="predicted"/>
<accession>A0AA42FQR9</accession>
<dbReference type="AlphaFoldDB" id="A0AA42FQR9"/>
<evidence type="ECO:0000313" key="1">
    <source>
        <dbReference type="EMBL" id="MDG4698969.1"/>
    </source>
</evidence>